<keyword evidence="5" id="KW-0378">Hydrolase</keyword>
<dbReference type="AlphaFoldDB" id="A0A6G9XK31"/>
<feature type="region of interest" description="Disordered" evidence="8">
    <location>
        <begin position="1"/>
        <end position="26"/>
    </location>
</feature>
<comment type="similarity">
    <text evidence="3">Belongs to the Nudix hydrolase family. PCD1 subfamily.</text>
</comment>
<comment type="cofactor">
    <cofactor evidence="1">
        <name>Mn(2+)</name>
        <dbReference type="ChEBI" id="CHEBI:29035"/>
    </cofactor>
</comment>
<evidence type="ECO:0000256" key="5">
    <source>
        <dbReference type="ARBA" id="ARBA00022801"/>
    </source>
</evidence>
<dbReference type="PROSITE" id="PS01293">
    <property type="entry name" value="NUDIX_COA"/>
    <property type="match status" value="1"/>
</dbReference>
<dbReference type="InterPro" id="IPR000086">
    <property type="entry name" value="NUDIX_hydrolase_dom"/>
</dbReference>
<dbReference type="GO" id="GO:0010945">
    <property type="term" value="F:coenzyme A diphosphatase activity"/>
    <property type="evidence" value="ECO:0007669"/>
    <property type="project" value="InterPro"/>
</dbReference>
<dbReference type="GO" id="GO:0009132">
    <property type="term" value="P:nucleoside diphosphate metabolic process"/>
    <property type="evidence" value="ECO:0007669"/>
    <property type="project" value="InterPro"/>
</dbReference>
<proteinExistence type="inferred from homology"/>
<dbReference type="PANTHER" id="PTHR12992:SF11">
    <property type="entry name" value="MITOCHONDRIAL COENZYME A DIPHOSPHATASE NUDT8"/>
    <property type="match status" value="1"/>
</dbReference>
<dbReference type="EMBL" id="CP046171">
    <property type="protein sequence ID" value="QIS01264.1"/>
    <property type="molecule type" value="Genomic_DNA"/>
</dbReference>
<dbReference type="CDD" id="cd03426">
    <property type="entry name" value="NUDIX_CoAse_Nudt7"/>
    <property type="match status" value="1"/>
</dbReference>
<evidence type="ECO:0000313" key="11">
    <source>
        <dbReference type="Proteomes" id="UP000501705"/>
    </source>
</evidence>
<dbReference type="Pfam" id="PF00293">
    <property type="entry name" value="NUDIX"/>
    <property type="match status" value="1"/>
</dbReference>
<keyword evidence="7" id="KW-0464">Manganese</keyword>
<evidence type="ECO:0000313" key="10">
    <source>
        <dbReference type="EMBL" id="QIS01264.1"/>
    </source>
</evidence>
<accession>A0A6G9XK31</accession>
<feature type="domain" description="Nudix hydrolase" evidence="9">
    <location>
        <begin position="42"/>
        <end position="192"/>
    </location>
</feature>
<dbReference type="InterPro" id="IPR015797">
    <property type="entry name" value="NUDIX_hydrolase-like_dom_sf"/>
</dbReference>
<dbReference type="InterPro" id="IPR000059">
    <property type="entry name" value="NUDIX_hydrolase_NudL_CS"/>
</dbReference>
<dbReference type="SUPFAM" id="SSF55811">
    <property type="entry name" value="Nudix"/>
    <property type="match status" value="1"/>
</dbReference>
<dbReference type="PANTHER" id="PTHR12992">
    <property type="entry name" value="NUDIX HYDROLASE"/>
    <property type="match status" value="1"/>
</dbReference>
<dbReference type="RefSeq" id="WP_167460411.1">
    <property type="nucleotide sequence ID" value="NZ_CP046171.1"/>
</dbReference>
<evidence type="ECO:0000256" key="6">
    <source>
        <dbReference type="ARBA" id="ARBA00022842"/>
    </source>
</evidence>
<name>A0A6G9XK31_NOCBR</name>
<dbReference type="GO" id="GO:0030145">
    <property type="term" value="F:manganese ion binding"/>
    <property type="evidence" value="ECO:0007669"/>
    <property type="project" value="InterPro"/>
</dbReference>
<dbReference type="InterPro" id="IPR045121">
    <property type="entry name" value="CoAse"/>
</dbReference>
<protein>
    <submittedName>
        <fullName evidence="10">NUDIX domain-containing protein</fullName>
    </submittedName>
</protein>
<evidence type="ECO:0000256" key="3">
    <source>
        <dbReference type="ARBA" id="ARBA00006506"/>
    </source>
</evidence>
<keyword evidence="4" id="KW-0479">Metal-binding</keyword>
<sequence length="238" mass="25512">MTIPVPQDIPKWLSRATEPDTDSSDTLTLARTLRRAMTVTKTPRQAAVLVLFGGSPAADPAAPGGLPADAEVLLTQRAATLRQHRGQVAFPGGEVDPGDTGPIDTALREACEETGLDPSGVEPLAILPKLFVPPSRFDVTPVVAYWRTPSQVGVVDPSETERVVRVRLADLLDPDNRFLVRGRLGYQSPAFQVDGMLVWGLTGGILAGICKTAGWEQEWDHTDVRDLETALAAVGMTL</sequence>
<evidence type="ECO:0000259" key="9">
    <source>
        <dbReference type="PROSITE" id="PS51462"/>
    </source>
</evidence>
<dbReference type="Gene3D" id="3.90.79.10">
    <property type="entry name" value="Nucleoside Triphosphate Pyrophosphohydrolase"/>
    <property type="match status" value="1"/>
</dbReference>
<evidence type="ECO:0000256" key="7">
    <source>
        <dbReference type="ARBA" id="ARBA00023211"/>
    </source>
</evidence>
<dbReference type="Proteomes" id="UP000501705">
    <property type="component" value="Chromosome"/>
</dbReference>
<reference evidence="10 11" key="1">
    <citation type="journal article" date="2019" name="ACS Chem. Biol.">
        <title>Identification and Mobilization of a Cryptic Antibiotic Biosynthesis Gene Locus from a Human-Pathogenic Nocardia Isolate.</title>
        <authorList>
            <person name="Herisse M."/>
            <person name="Ishida K."/>
            <person name="Porter J.L."/>
            <person name="Howden B."/>
            <person name="Hertweck C."/>
            <person name="Stinear T.P."/>
            <person name="Pidot S.J."/>
        </authorList>
    </citation>
    <scope>NUCLEOTIDE SEQUENCE [LARGE SCALE GENOMIC DNA]</scope>
    <source>
        <strain evidence="10 11">AUSMDU00024985</strain>
    </source>
</reference>
<evidence type="ECO:0000256" key="1">
    <source>
        <dbReference type="ARBA" id="ARBA00001936"/>
    </source>
</evidence>
<gene>
    <name evidence="10" type="ORF">F5X71_02085</name>
</gene>
<keyword evidence="6" id="KW-0460">Magnesium</keyword>
<dbReference type="PROSITE" id="PS51462">
    <property type="entry name" value="NUDIX"/>
    <property type="match status" value="1"/>
</dbReference>
<evidence type="ECO:0000256" key="8">
    <source>
        <dbReference type="SAM" id="MobiDB-lite"/>
    </source>
</evidence>
<evidence type="ECO:0000256" key="4">
    <source>
        <dbReference type="ARBA" id="ARBA00022723"/>
    </source>
</evidence>
<organism evidence="10 11">
    <name type="scientific">Nocardia brasiliensis</name>
    <dbReference type="NCBI Taxonomy" id="37326"/>
    <lineage>
        <taxon>Bacteria</taxon>
        <taxon>Bacillati</taxon>
        <taxon>Actinomycetota</taxon>
        <taxon>Actinomycetes</taxon>
        <taxon>Mycobacteriales</taxon>
        <taxon>Nocardiaceae</taxon>
        <taxon>Nocardia</taxon>
    </lineage>
</organism>
<dbReference type="GO" id="GO:0000287">
    <property type="term" value="F:magnesium ion binding"/>
    <property type="evidence" value="ECO:0007669"/>
    <property type="project" value="InterPro"/>
</dbReference>
<evidence type="ECO:0000256" key="2">
    <source>
        <dbReference type="ARBA" id="ARBA00001946"/>
    </source>
</evidence>
<comment type="cofactor">
    <cofactor evidence="2">
        <name>Mg(2+)</name>
        <dbReference type="ChEBI" id="CHEBI:18420"/>
    </cofactor>
</comment>